<gene>
    <name evidence="2" type="ORF">GCM10023198_28120</name>
</gene>
<dbReference type="CDD" id="cd03784">
    <property type="entry name" value="GT1_Gtf-like"/>
    <property type="match status" value="1"/>
</dbReference>
<evidence type="ECO:0000313" key="3">
    <source>
        <dbReference type="Proteomes" id="UP001500843"/>
    </source>
</evidence>
<evidence type="ECO:0000313" key="2">
    <source>
        <dbReference type="EMBL" id="GAA4704810.1"/>
    </source>
</evidence>
<organism evidence="2 3">
    <name type="scientific">Promicromonospora umidemergens</name>
    <dbReference type="NCBI Taxonomy" id="629679"/>
    <lineage>
        <taxon>Bacteria</taxon>
        <taxon>Bacillati</taxon>
        <taxon>Actinomycetota</taxon>
        <taxon>Actinomycetes</taxon>
        <taxon>Micrococcales</taxon>
        <taxon>Promicromonosporaceae</taxon>
        <taxon>Promicromonospora</taxon>
    </lineage>
</organism>
<name>A0ABP8XBI6_9MICO</name>
<dbReference type="Gene3D" id="3.40.50.2000">
    <property type="entry name" value="Glycogen Phosphorylase B"/>
    <property type="match status" value="2"/>
</dbReference>
<protein>
    <submittedName>
        <fullName evidence="2">Glycosyltransferase</fullName>
    </submittedName>
</protein>
<dbReference type="InterPro" id="IPR002213">
    <property type="entry name" value="UDP_glucos_trans"/>
</dbReference>
<evidence type="ECO:0000259" key="1">
    <source>
        <dbReference type="Pfam" id="PF06722"/>
    </source>
</evidence>
<proteinExistence type="predicted"/>
<dbReference type="SUPFAM" id="SSF53756">
    <property type="entry name" value="UDP-Glycosyltransferase/glycogen phosphorylase"/>
    <property type="match status" value="1"/>
</dbReference>
<dbReference type="PANTHER" id="PTHR48050">
    <property type="entry name" value="STEROL 3-BETA-GLUCOSYLTRANSFERASE"/>
    <property type="match status" value="1"/>
</dbReference>
<feature type="domain" description="Erythromycin biosynthesis protein CIII-like C-terminal" evidence="1">
    <location>
        <begin position="301"/>
        <end position="399"/>
    </location>
</feature>
<dbReference type="InterPro" id="IPR010610">
    <property type="entry name" value="EryCIII-like_C"/>
</dbReference>
<keyword evidence="3" id="KW-1185">Reference proteome</keyword>
<dbReference type="RefSeq" id="WP_253869653.1">
    <property type="nucleotide sequence ID" value="NZ_BAABHM010000012.1"/>
</dbReference>
<dbReference type="PANTHER" id="PTHR48050:SF13">
    <property type="entry name" value="STEROL 3-BETA-GLUCOSYLTRANSFERASE UGT80A2"/>
    <property type="match status" value="1"/>
</dbReference>
<accession>A0ABP8XBI6</accession>
<comment type="caution">
    <text evidence="2">The sequence shown here is derived from an EMBL/GenBank/DDBJ whole genome shotgun (WGS) entry which is preliminary data.</text>
</comment>
<dbReference type="InterPro" id="IPR050426">
    <property type="entry name" value="Glycosyltransferase_28"/>
</dbReference>
<reference evidence="3" key="1">
    <citation type="journal article" date="2019" name="Int. J. Syst. Evol. Microbiol.">
        <title>The Global Catalogue of Microorganisms (GCM) 10K type strain sequencing project: providing services to taxonomists for standard genome sequencing and annotation.</title>
        <authorList>
            <consortium name="The Broad Institute Genomics Platform"/>
            <consortium name="The Broad Institute Genome Sequencing Center for Infectious Disease"/>
            <person name="Wu L."/>
            <person name="Ma J."/>
        </authorList>
    </citation>
    <scope>NUCLEOTIDE SEQUENCE [LARGE SCALE GENOMIC DNA]</scope>
    <source>
        <strain evidence="3">JCM 17975</strain>
    </source>
</reference>
<dbReference type="EMBL" id="BAABHM010000012">
    <property type="protein sequence ID" value="GAA4704810.1"/>
    <property type="molecule type" value="Genomic_DNA"/>
</dbReference>
<dbReference type="Proteomes" id="UP001500843">
    <property type="component" value="Unassembled WGS sequence"/>
</dbReference>
<dbReference type="Pfam" id="PF06722">
    <property type="entry name" value="EryCIII-like_C"/>
    <property type="match status" value="1"/>
</dbReference>
<sequence length="419" mass="44083">MAHSYLFALTDGGGTVPPELGAARRLVERGHDVTVLGENSMAPEVAATGAAFAPWQSAPNRPDRSPEGTHYRDWEIRSPLAQARGMADHMLVGPAAGQALDVTATVERVRPDLVVTSFVALGAMIAAEAEGIPFDVLLPNIYTMPAPGMPPMGMGLRPAAGPLGRLRDQLMNGASTRLIDKYVLPRLNAVRGEYGLAPVEHTWDQVHRARRLLLLTSPEFDFPAELPSNARYVGPVLDDPAWAVDTVWSAPPGDAPLVLVALSSTFQDQAACLQRITDALGSLPVRGLVTTGPALSPADLRAPSNVTVVASAPHRDVMRQAALVVTHGGHGTLIKAFAAGLPAVVLHHGRDQADNAARVTARGAGVAVRRTAPSATVARAVRQVVEDPAYARAAEALGTAARRDAESGLLVSELERLTG</sequence>